<dbReference type="Gene3D" id="3.90.50.10">
    <property type="entry name" value="Photosynthetic Reaction Center, subunit H, domain 2"/>
    <property type="match status" value="1"/>
</dbReference>
<reference evidence="3" key="1">
    <citation type="journal article" date="2019" name="Int. J. Syst. Evol. Microbiol.">
        <title>The Global Catalogue of Microorganisms (GCM) 10K type strain sequencing project: providing services to taxonomists for standard genome sequencing and annotation.</title>
        <authorList>
            <consortium name="The Broad Institute Genomics Platform"/>
            <consortium name="The Broad Institute Genome Sequencing Center for Infectious Disease"/>
            <person name="Wu L."/>
            <person name="Ma J."/>
        </authorList>
    </citation>
    <scope>NUCLEOTIDE SEQUENCE [LARGE SCALE GENOMIC DNA]</scope>
    <source>
        <strain evidence="3">CCM 8689</strain>
    </source>
</reference>
<feature type="domain" description="PRC-barrel" evidence="1">
    <location>
        <begin position="27"/>
        <end position="98"/>
    </location>
</feature>
<dbReference type="RefSeq" id="WP_378961259.1">
    <property type="nucleotide sequence ID" value="NZ_JBHRXC010000016.1"/>
</dbReference>
<dbReference type="Proteomes" id="UP001595792">
    <property type="component" value="Unassembled WGS sequence"/>
</dbReference>
<accession>A0ABV8NNU2</accession>
<dbReference type="SUPFAM" id="SSF50346">
    <property type="entry name" value="PRC-barrel domain"/>
    <property type="match status" value="1"/>
</dbReference>
<name>A0ABV8NNU2_9SPHI</name>
<keyword evidence="3" id="KW-1185">Reference proteome</keyword>
<evidence type="ECO:0000313" key="3">
    <source>
        <dbReference type="Proteomes" id="UP001595792"/>
    </source>
</evidence>
<sequence length="276" mass="30807">MNSGNIEYLNLRELSNEEYTIVDGEADITGWPVIDESQTPVGKVRDLLFDPEQNAIRYVIVDLDADLSITEDKAILIPIGLANLGEAKKEVVIPVLEEAQYNSMPRYIIGEVTRDTEMKIRSAIGSPAALRIEEEIVEMNLPDFYAHHHFDRGNVTLRKNETKSAESAPESMPENRREEHHVIHQLIDNSETGKSSGLIKDHPVPGKQDTFTVNTTHGVFTVALQENGTYRISEGENKIGVIYAEPGHDGTKWRTMDHLDAHFVISLGDAITAHNS</sequence>
<dbReference type="InterPro" id="IPR014747">
    <property type="entry name" value="Bac_photo_RC_H_C"/>
</dbReference>
<dbReference type="EMBL" id="JBHSBY010000123">
    <property type="protein sequence ID" value="MFC4197633.1"/>
    <property type="molecule type" value="Genomic_DNA"/>
</dbReference>
<dbReference type="InterPro" id="IPR027275">
    <property type="entry name" value="PRC-brl_dom"/>
</dbReference>
<dbReference type="InterPro" id="IPR011033">
    <property type="entry name" value="PRC_barrel-like_sf"/>
</dbReference>
<evidence type="ECO:0000313" key="2">
    <source>
        <dbReference type="EMBL" id="MFC4197633.1"/>
    </source>
</evidence>
<proteinExistence type="predicted"/>
<comment type="caution">
    <text evidence="2">The sequence shown here is derived from an EMBL/GenBank/DDBJ whole genome shotgun (WGS) entry which is preliminary data.</text>
</comment>
<evidence type="ECO:0000259" key="1">
    <source>
        <dbReference type="Pfam" id="PF05239"/>
    </source>
</evidence>
<protein>
    <submittedName>
        <fullName evidence="2">PRC-barrel domain-containing protein</fullName>
    </submittedName>
</protein>
<dbReference type="Pfam" id="PF05239">
    <property type="entry name" value="PRC"/>
    <property type="match status" value="1"/>
</dbReference>
<organism evidence="2 3">
    <name type="scientific">Pedobacter jamesrossensis</name>
    <dbReference type="NCBI Taxonomy" id="1908238"/>
    <lineage>
        <taxon>Bacteria</taxon>
        <taxon>Pseudomonadati</taxon>
        <taxon>Bacteroidota</taxon>
        <taxon>Sphingobacteriia</taxon>
        <taxon>Sphingobacteriales</taxon>
        <taxon>Sphingobacteriaceae</taxon>
        <taxon>Pedobacter</taxon>
    </lineage>
</organism>
<gene>
    <name evidence="2" type="ORF">ACFOUY_13090</name>
</gene>